<dbReference type="AlphaFoldDB" id="A0A2M4D9B9"/>
<accession>A0A2M4D9B9</accession>
<proteinExistence type="predicted"/>
<name>A0A2M4D9B9_ANODA</name>
<protein>
    <submittedName>
        <fullName evidence="1">Putative secreted protein</fullName>
    </submittedName>
</protein>
<evidence type="ECO:0000313" key="1">
    <source>
        <dbReference type="EMBL" id="MBW74146.1"/>
    </source>
</evidence>
<organism evidence="1">
    <name type="scientific">Anopheles darlingi</name>
    <name type="common">Mosquito</name>
    <dbReference type="NCBI Taxonomy" id="43151"/>
    <lineage>
        <taxon>Eukaryota</taxon>
        <taxon>Metazoa</taxon>
        <taxon>Ecdysozoa</taxon>
        <taxon>Arthropoda</taxon>
        <taxon>Hexapoda</taxon>
        <taxon>Insecta</taxon>
        <taxon>Pterygota</taxon>
        <taxon>Neoptera</taxon>
        <taxon>Endopterygota</taxon>
        <taxon>Diptera</taxon>
        <taxon>Nematocera</taxon>
        <taxon>Culicoidea</taxon>
        <taxon>Culicidae</taxon>
        <taxon>Anophelinae</taxon>
        <taxon>Anopheles</taxon>
    </lineage>
</organism>
<dbReference type="EMBL" id="GGFL01009968">
    <property type="protein sequence ID" value="MBW74146.1"/>
    <property type="molecule type" value="Transcribed_RNA"/>
</dbReference>
<reference evidence="1" key="1">
    <citation type="submission" date="2018-01" db="EMBL/GenBank/DDBJ databases">
        <title>An insight into the sialome of Amazonian anophelines.</title>
        <authorList>
            <person name="Ribeiro J.M."/>
            <person name="Scarpassa V."/>
            <person name="Calvo E."/>
        </authorList>
    </citation>
    <scope>NUCLEOTIDE SEQUENCE</scope>
</reference>
<sequence>MPRKSFLASSFACFRPLLGGHRGRCSRFGVCLNRSRRTDDQGSLDQLPAEAFGWATIVDIHIHVVIEGRRSRGPSCTLGVPVRLLRFNGYLLRIAKAPADRTLSDLV</sequence>